<protein>
    <submittedName>
        <fullName evidence="1">TetR/AcrR family transcriptional regulator</fullName>
    </submittedName>
</protein>
<dbReference type="Proteomes" id="UP001055013">
    <property type="component" value="Unassembled WGS sequence"/>
</dbReference>
<evidence type="ECO:0000313" key="2">
    <source>
        <dbReference type="Proteomes" id="UP001055013"/>
    </source>
</evidence>
<keyword evidence="2" id="KW-1185">Reference proteome</keyword>
<gene>
    <name evidence="1" type="ORF">CBA19CS22_12405</name>
</gene>
<comment type="caution">
    <text evidence="1">The sequence shown here is derived from an EMBL/GenBank/DDBJ whole genome shotgun (WGS) entry which is preliminary data.</text>
</comment>
<reference evidence="1" key="1">
    <citation type="submission" date="2021-09" db="EMBL/GenBank/DDBJ databases">
        <title>Isolation and characterization of 3-chlorobenzoate degrading bacteria from soils in Shizuoka.</title>
        <authorList>
            <person name="Ifat A."/>
            <person name="Ogawa N."/>
            <person name="Kimbara K."/>
            <person name="Moriuchi R."/>
            <person name="Dohra H."/>
            <person name="Shintani M."/>
        </authorList>
    </citation>
    <scope>NUCLEOTIDE SEQUENCE</scope>
    <source>
        <strain evidence="1">19CS2-2</strain>
    </source>
</reference>
<name>A0ACB5QQ74_9BURK</name>
<evidence type="ECO:0000313" key="1">
    <source>
        <dbReference type="EMBL" id="GJH17345.1"/>
    </source>
</evidence>
<organism evidence="1 2">
    <name type="scientific">Caballeronia novacaledonica</name>
    <dbReference type="NCBI Taxonomy" id="1544861"/>
    <lineage>
        <taxon>Bacteria</taxon>
        <taxon>Pseudomonadati</taxon>
        <taxon>Pseudomonadota</taxon>
        <taxon>Betaproteobacteria</taxon>
        <taxon>Burkholderiales</taxon>
        <taxon>Burkholderiaceae</taxon>
        <taxon>Caballeronia</taxon>
    </lineage>
</organism>
<proteinExistence type="predicted"/>
<dbReference type="EMBL" id="BPUR01000005">
    <property type="protein sequence ID" value="GJH17345.1"/>
    <property type="molecule type" value="Genomic_DNA"/>
</dbReference>
<accession>A0ACB5QQ74</accession>
<sequence length="220" mass="24334">MSEASAPLVKRDPEGTRRRILAAATEQFTSHGLAGARVDAIARAADTNERMLYYYYGSKEGLYVAVLEEMYADYASREAGLDLADLTPTAAITLLAQTIWTYVRENPGWLCLINNENLHQGRYVKGSGKVKQTISPVVEMLRATLARGVATGEFKRHVDALNFCVTLVGMSFYVVSSRFTLEEFLGRDFMEQSAQDSISNMQLGMLLAYLRAPSDPLDAS</sequence>